<keyword evidence="6 9" id="KW-0472">Membrane</keyword>
<dbReference type="Gene3D" id="1.20.1250.20">
    <property type="entry name" value="MFS general substrate transporter like domains"/>
    <property type="match status" value="1"/>
</dbReference>
<dbReference type="GO" id="GO:0000023">
    <property type="term" value="P:maltose metabolic process"/>
    <property type="evidence" value="ECO:0007669"/>
    <property type="project" value="UniProtKB-KW"/>
</dbReference>
<evidence type="ECO:0000256" key="6">
    <source>
        <dbReference type="ARBA" id="ARBA00023136"/>
    </source>
</evidence>
<comment type="subcellular location">
    <subcellularLocation>
        <location evidence="1">Membrane</location>
        <topology evidence="1">Multi-pass membrane protein</topology>
    </subcellularLocation>
</comment>
<evidence type="ECO:0000256" key="5">
    <source>
        <dbReference type="ARBA" id="ARBA00022989"/>
    </source>
</evidence>
<feature type="transmembrane region" description="Helical" evidence="9">
    <location>
        <begin position="363"/>
        <end position="385"/>
    </location>
</feature>
<feature type="transmembrane region" description="Helical" evidence="9">
    <location>
        <begin position="465"/>
        <end position="483"/>
    </location>
</feature>
<accession>A0AAN6DYN9</accession>
<evidence type="ECO:0000256" key="2">
    <source>
        <dbReference type="ARBA" id="ARBA00010992"/>
    </source>
</evidence>
<dbReference type="InterPro" id="IPR005829">
    <property type="entry name" value="Sugar_transporter_CS"/>
</dbReference>
<dbReference type="NCBIfam" id="TIGR00879">
    <property type="entry name" value="SP"/>
    <property type="match status" value="1"/>
</dbReference>
<sequence>MDKPAGGRVLQQELLSDAQDATNREHEPSLVQAIKLYSKAVGWSILMSTALVMDGYDTKLMSSLFAQGAFQEAYGKPLGKGKYQISAPWQTGLTKGSNVGQIIGLSFSGYLSERFGFRKTMIGALLIVPCFIFVQFFAPSLAVLEAGQILLGIPLGLFQSMACVYAVEVMPTRLRGYLTSYVNICWVLGQLIVSGVLRGVLDMKAPWAYRVPFAMVLAHPLDHRCFLAPESPWWLVRKNRLEDAKTSLRRLTSPQNVAFDLDKTLALMTLTTEHEREVNKGTHFLACFRGTDRRRTIIVIGCYCMQVLSGSTFRSYVTYFFEQAGLPTTQAFNMSIVAYGLGLIGTVLSWVPMTHIGRRALFNYGLIAVGSIFFIIGGLGVRLAFAPSSGLSWAIGGLLLASVFIADSAVLSVSYALVSEIPSSLLRSKSVVIARATYAVINIVANVLIPYQMNPTAWGWSARTGFFWAGSCFLGLIFSYFVVPEPKDRTIAELDLLFKKKVSARNFAKAQVHLSERQASGETFPDTELVKSM</sequence>
<evidence type="ECO:0000256" key="7">
    <source>
        <dbReference type="ARBA" id="ARBA00026248"/>
    </source>
</evidence>
<dbReference type="InterPro" id="IPR050360">
    <property type="entry name" value="MFS_Sugar_Transporters"/>
</dbReference>
<reference evidence="11" key="1">
    <citation type="journal article" date="2022" name="bioRxiv">
        <title>Deciphering the potential niche of two novel black yeast fungi from a biological soil crust based on their genomes, phenotypes, and melanin regulation.</title>
        <authorList>
            <consortium name="DOE Joint Genome Institute"/>
            <person name="Carr E.C."/>
            <person name="Barton Q."/>
            <person name="Grambo S."/>
            <person name="Sullivan M."/>
            <person name="Renfro C.M."/>
            <person name="Kuo A."/>
            <person name="Pangilinan J."/>
            <person name="Lipzen A."/>
            <person name="Keymanesh K."/>
            <person name="Savage E."/>
            <person name="Barry K."/>
            <person name="Grigoriev I.V."/>
            <person name="Riekhof W.R."/>
            <person name="Harris S.S."/>
        </authorList>
    </citation>
    <scope>NUCLEOTIDE SEQUENCE</scope>
    <source>
        <strain evidence="11">JF 03-4F</strain>
    </source>
</reference>
<evidence type="ECO:0000256" key="1">
    <source>
        <dbReference type="ARBA" id="ARBA00004141"/>
    </source>
</evidence>
<dbReference type="GO" id="GO:0016020">
    <property type="term" value="C:membrane"/>
    <property type="evidence" value="ECO:0007669"/>
    <property type="project" value="UniProtKB-SubCell"/>
</dbReference>
<dbReference type="Pfam" id="PF00083">
    <property type="entry name" value="Sugar_tr"/>
    <property type="match status" value="1"/>
</dbReference>
<name>A0AAN6DYN9_9EURO</name>
<feature type="transmembrane region" description="Helical" evidence="9">
    <location>
        <begin position="297"/>
        <end position="319"/>
    </location>
</feature>
<feature type="transmembrane region" description="Helical" evidence="9">
    <location>
        <begin position="430"/>
        <end position="453"/>
    </location>
</feature>
<proteinExistence type="inferred from homology"/>
<dbReference type="FunFam" id="1.20.1250.20:FF:000078">
    <property type="entry name" value="MFS maltose transporter, putative"/>
    <property type="match status" value="1"/>
</dbReference>
<keyword evidence="5 9" id="KW-1133">Transmembrane helix</keyword>
<dbReference type="PROSITE" id="PS00217">
    <property type="entry name" value="SUGAR_TRANSPORT_2"/>
    <property type="match status" value="1"/>
</dbReference>
<dbReference type="InterPro" id="IPR003663">
    <property type="entry name" value="Sugar/inositol_transpt"/>
</dbReference>
<evidence type="ECO:0000313" key="12">
    <source>
        <dbReference type="Proteomes" id="UP001203852"/>
    </source>
</evidence>
<feature type="domain" description="Major facilitator superfamily (MFS) profile" evidence="10">
    <location>
        <begin position="43"/>
        <end position="487"/>
    </location>
</feature>
<gene>
    <name evidence="11" type="ORF">EDD36DRAFT_451807</name>
</gene>
<dbReference type="PROSITE" id="PS50850">
    <property type="entry name" value="MFS"/>
    <property type="match status" value="1"/>
</dbReference>
<keyword evidence="4 9" id="KW-0812">Transmembrane</keyword>
<feature type="transmembrane region" description="Helical" evidence="9">
    <location>
        <begin position="331"/>
        <end position="351"/>
    </location>
</feature>
<dbReference type="AlphaFoldDB" id="A0AAN6DYN9"/>
<dbReference type="PANTHER" id="PTHR48022">
    <property type="entry name" value="PLASTIDIC GLUCOSE TRANSPORTER 4"/>
    <property type="match status" value="1"/>
</dbReference>
<comment type="similarity">
    <text evidence="2 8">Belongs to the major facilitator superfamily. Sugar transporter (TC 2.A.1.1) family.</text>
</comment>
<organism evidence="11 12">
    <name type="scientific">Exophiala viscosa</name>
    <dbReference type="NCBI Taxonomy" id="2486360"/>
    <lineage>
        <taxon>Eukaryota</taxon>
        <taxon>Fungi</taxon>
        <taxon>Dikarya</taxon>
        <taxon>Ascomycota</taxon>
        <taxon>Pezizomycotina</taxon>
        <taxon>Eurotiomycetes</taxon>
        <taxon>Chaetothyriomycetidae</taxon>
        <taxon>Chaetothyriales</taxon>
        <taxon>Herpotrichiellaceae</taxon>
        <taxon>Exophiala</taxon>
    </lineage>
</organism>
<dbReference type="SUPFAM" id="SSF103473">
    <property type="entry name" value="MFS general substrate transporter"/>
    <property type="match status" value="1"/>
</dbReference>
<dbReference type="InterPro" id="IPR020846">
    <property type="entry name" value="MFS_dom"/>
</dbReference>
<dbReference type="GO" id="GO:0005351">
    <property type="term" value="F:carbohydrate:proton symporter activity"/>
    <property type="evidence" value="ECO:0007669"/>
    <property type="project" value="TreeGrafter"/>
</dbReference>
<dbReference type="InterPro" id="IPR036259">
    <property type="entry name" value="MFS_trans_sf"/>
</dbReference>
<evidence type="ECO:0000256" key="9">
    <source>
        <dbReference type="SAM" id="Phobius"/>
    </source>
</evidence>
<evidence type="ECO:0000256" key="4">
    <source>
        <dbReference type="ARBA" id="ARBA00022692"/>
    </source>
</evidence>
<dbReference type="InterPro" id="IPR005828">
    <property type="entry name" value="MFS_sugar_transport-like"/>
</dbReference>
<evidence type="ECO:0000313" key="11">
    <source>
        <dbReference type="EMBL" id="KAI1613962.1"/>
    </source>
</evidence>
<feature type="transmembrane region" description="Helical" evidence="9">
    <location>
        <begin position="149"/>
        <end position="167"/>
    </location>
</feature>
<keyword evidence="12" id="KW-1185">Reference proteome</keyword>
<dbReference type="PANTHER" id="PTHR48022:SF5">
    <property type="entry name" value="ALPHA-GLUCOSIDES PERMEASE MPH2-RELATED"/>
    <property type="match status" value="1"/>
</dbReference>
<keyword evidence="7" id="KW-0462">Maltose metabolism</keyword>
<evidence type="ECO:0000259" key="10">
    <source>
        <dbReference type="PROSITE" id="PS50850"/>
    </source>
</evidence>
<evidence type="ECO:0000256" key="8">
    <source>
        <dbReference type="RuleBase" id="RU003346"/>
    </source>
</evidence>
<dbReference type="EMBL" id="MU404353">
    <property type="protein sequence ID" value="KAI1613962.1"/>
    <property type="molecule type" value="Genomic_DNA"/>
</dbReference>
<keyword evidence="3 8" id="KW-0813">Transport</keyword>
<evidence type="ECO:0000256" key="3">
    <source>
        <dbReference type="ARBA" id="ARBA00022448"/>
    </source>
</evidence>
<dbReference type="Proteomes" id="UP001203852">
    <property type="component" value="Unassembled WGS sequence"/>
</dbReference>
<protein>
    <submittedName>
        <fullName evidence="11">General substrate transporter</fullName>
    </submittedName>
</protein>
<feature type="transmembrane region" description="Helical" evidence="9">
    <location>
        <begin position="391"/>
        <end position="418"/>
    </location>
</feature>
<feature type="transmembrane region" description="Helical" evidence="9">
    <location>
        <begin position="122"/>
        <end position="143"/>
    </location>
</feature>
<comment type="caution">
    <text evidence="11">The sequence shown here is derived from an EMBL/GenBank/DDBJ whole genome shotgun (WGS) entry which is preliminary data.</text>
</comment>